<evidence type="ECO:0000256" key="10">
    <source>
        <dbReference type="RuleBase" id="RU000594"/>
    </source>
</evidence>
<dbReference type="HAMAP" id="MF_00161">
    <property type="entry name" value="LspA"/>
    <property type="match status" value="1"/>
</dbReference>
<evidence type="ECO:0000256" key="11">
    <source>
        <dbReference type="RuleBase" id="RU004181"/>
    </source>
</evidence>
<dbReference type="Proteomes" id="UP001529256">
    <property type="component" value="Unassembled WGS sequence"/>
</dbReference>
<comment type="subcellular location">
    <subcellularLocation>
        <location evidence="9">Cell membrane</location>
        <topology evidence="9">Multi-pass membrane protein</topology>
    </subcellularLocation>
</comment>
<dbReference type="Pfam" id="PF01252">
    <property type="entry name" value="Peptidase_A8"/>
    <property type="match status" value="1"/>
</dbReference>
<keyword evidence="3 9" id="KW-0645">Protease</keyword>
<dbReference type="RefSeq" id="WP_289510524.1">
    <property type="nucleotide sequence ID" value="NZ_JAUDEA010000002.1"/>
</dbReference>
<name>A0ABT7V1D1_9ACTN</name>
<reference evidence="13" key="2">
    <citation type="submission" date="2023-06" db="EMBL/GenBank/DDBJ databases">
        <title>Identification and characterization of horizontal gene transfer across gut microbiota members of farm animals based on homology search.</title>
        <authorList>
            <person name="Zeman M."/>
            <person name="Kubasova T."/>
            <person name="Jahodarova E."/>
            <person name="Nykrynova M."/>
            <person name="Rychlik I."/>
        </authorList>
    </citation>
    <scope>NUCLEOTIDE SEQUENCE [LARGE SCALE GENOMIC DNA]</scope>
    <source>
        <strain evidence="13">153_Feed</strain>
    </source>
</reference>
<dbReference type="InterPro" id="IPR001872">
    <property type="entry name" value="Peptidase_A8"/>
</dbReference>
<dbReference type="PANTHER" id="PTHR33695:SF1">
    <property type="entry name" value="LIPOPROTEIN SIGNAL PEPTIDASE"/>
    <property type="match status" value="1"/>
</dbReference>
<comment type="caution">
    <text evidence="12">The sequence shown here is derived from an EMBL/GenBank/DDBJ whole genome shotgun (WGS) entry which is preliminary data.</text>
</comment>
<dbReference type="PANTHER" id="PTHR33695">
    <property type="entry name" value="LIPOPROTEIN SIGNAL PEPTIDASE"/>
    <property type="match status" value="1"/>
</dbReference>
<comment type="pathway">
    <text evidence="9">Protein modification; lipoprotein biosynthesis (signal peptide cleavage).</text>
</comment>
<feature type="transmembrane region" description="Helical" evidence="9">
    <location>
        <begin position="98"/>
        <end position="116"/>
    </location>
</feature>
<comment type="similarity">
    <text evidence="1 9 11">Belongs to the peptidase A8 family.</text>
</comment>
<feature type="transmembrane region" description="Helical" evidence="9">
    <location>
        <begin position="71"/>
        <end position="91"/>
    </location>
</feature>
<evidence type="ECO:0000256" key="2">
    <source>
        <dbReference type="ARBA" id="ARBA00022475"/>
    </source>
</evidence>
<comment type="catalytic activity">
    <reaction evidence="9 10">
        <text>Release of signal peptides from bacterial membrane prolipoproteins. Hydrolyzes -Xaa-Yaa-Zaa-|-(S,diacylglyceryl)Cys-, in which Xaa is hydrophobic (preferably Leu), and Yaa (Ala or Ser) and Zaa (Gly or Ala) have small, neutral side chains.</text>
        <dbReference type="EC" id="3.4.23.36"/>
    </reaction>
</comment>
<keyword evidence="4 9" id="KW-0812">Transmembrane</keyword>
<keyword evidence="6 9" id="KW-0378">Hydrolase</keyword>
<proteinExistence type="inferred from homology"/>
<feature type="active site" evidence="9">
    <location>
        <position position="142"/>
    </location>
</feature>
<feature type="active site" evidence="9">
    <location>
        <position position="126"/>
    </location>
</feature>
<evidence type="ECO:0000256" key="5">
    <source>
        <dbReference type="ARBA" id="ARBA00022750"/>
    </source>
</evidence>
<feature type="transmembrane region" description="Helical" evidence="9">
    <location>
        <begin position="136"/>
        <end position="157"/>
    </location>
</feature>
<dbReference type="EMBL" id="JAUDEA010000002">
    <property type="protein sequence ID" value="MDM8270421.1"/>
    <property type="molecule type" value="Genomic_DNA"/>
</dbReference>
<dbReference type="EC" id="3.4.23.36" evidence="9"/>
<sequence>MTATGPSTSARVRRLALFALVAAAVVALDQWSKGAARAELVPGEPVTLIPGVMELSLVYNTGAAFSMGEGAGPLFVAIAAVISCAGLWVAWRRTDVPLSLLLVVAGVAGGGIGNAIDRVTLGAVTDFFKTTFMDFAIFNVADIFVTCGVFVALFLWWRWDARQEHEHDGGRSAEHSA</sequence>
<comment type="caution">
    <text evidence="9">Lacks conserved residue(s) required for the propagation of feature annotation.</text>
</comment>
<evidence type="ECO:0000313" key="13">
    <source>
        <dbReference type="Proteomes" id="UP001529256"/>
    </source>
</evidence>
<accession>A0ABT7V1D1</accession>
<dbReference type="GO" id="GO:0004190">
    <property type="term" value="F:aspartic-type endopeptidase activity"/>
    <property type="evidence" value="ECO:0007669"/>
    <property type="project" value="UniProtKB-EC"/>
</dbReference>
<keyword evidence="8 9" id="KW-0472">Membrane</keyword>
<keyword evidence="13" id="KW-1185">Reference proteome</keyword>
<evidence type="ECO:0000256" key="8">
    <source>
        <dbReference type="ARBA" id="ARBA00023136"/>
    </source>
</evidence>
<evidence type="ECO:0000313" key="12">
    <source>
        <dbReference type="EMBL" id="MDM8270421.1"/>
    </source>
</evidence>
<dbReference type="PRINTS" id="PR00781">
    <property type="entry name" value="LIPOSIGPTASE"/>
</dbReference>
<reference evidence="12 13" key="3">
    <citation type="submission" date="2023-06" db="EMBL/GenBank/DDBJ databases">
        <authorList>
            <person name="Zeman M."/>
            <person name="Kubasova T."/>
            <person name="Jahodarova E."/>
            <person name="Nykrynova M."/>
            <person name="Rychlik I."/>
        </authorList>
    </citation>
    <scope>NUCLEOTIDE SEQUENCE [LARGE SCALE GENOMIC DNA]</scope>
    <source>
        <strain evidence="12 13">153_Feed</strain>
    </source>
</reference>
<reference evidence="12 13" key="1">
    <citation type="submission" date="2023-06" db="EMBL/GenBank/DDBJ databases">
        <title>Identification and characterization of horizontal gene transfer across gut microbiota members of farm animals based on homology search.</title>
        <authorList>
            <person name="Schwarzerova J."/>
            <person name="Nykrynova M."/>
            <person name="Jureckova K."/>
            <person name="Cejkova D."/>
            <person name="Rychlik I."/>
        </authorList>
    </citation>
    <scope>NUCLEOTIDE SEQUENCE [LARGE SCALE GENOMIC DNA]</scope>
    <source>
        <strain evidence="12 13">153_Feed</strain>
    </source>
</reference>
<evidence type="ECO:0000256" key="9">
    <source>
        <dbReference type="HAMAP-Rule" id="MF_00161"/>
    </source>
</evidence>
<evidence type="ECO:0000256" key="4">
    <source>
        <dbReference type="ARBA" id="ARBA00022692"/>
    </source>
</evidence>
<dbReference type="NCBIfam" id="TIGR00077">
    <property type="entry name" value="lspA"/>
    <property type="match status" value="1"/>
</dbReference>
<keyword evidence="7 9" id="KW-1133">Transmembrane helix</keyword>
<dbReference type="PROSITE" id="PS00855">
    <property type="entry name" value="SPASE_II"/>
    <property type="match status" value="1"/>
</dbReference>
<gene>
    <name evidence="9 12" type="primary">lspA</name>
    <name evidence="12" type="ORF">QUW25_01785</name>
</gene>
<evidence type="ECO:0000256" key="6">
    <source>
        <dbReference type="ARBA" id="ARBA00022801"/>
    </source>
</evidence>
<protein>
    <recommendedName>
        <fullName evidence="9">Lipoprotein signal peptidase</fullName>
        <ecNumber evidence="9">3.4.23.36</ecNumber>
    </recommendedName>
    <alternativeName>
        <fullName evidence="9">Prolipoprotein signal peptidase</fullName>
    </alternativeName>
    <alternativeName>
        <fullName evidence="9">Signal peptidase II</fullName>
        <shortName evidence="9">SPase II</shortName>
    </alternativeName>
</protein>
<keyword evidence="5 9" id="KW-0064">Aspartyl protease</keyword>
<evidence type="ECO:0000256" key="7">
    <source>
        <dbReference type="ARBA" id="ARBA00022989"/>
    </source>
</evidence>
<comment type="function">
    <text evidence="9 10">This protein specifically catalyzes the removal of signal peptides from prolipoproteins.</text>
</comment>
<evidence type="ECO:0000256" key="1">
    <source>
        <dbReference type="ARBA" id="ARBA00006139"/>
    </source>
</evidence>
<organism evidence="12 13">
    <name type="scientific">Thermophilibacter provencensis</name>
    <dbReference type="NCBI Taxonomy" id="1852386"/>
    <lineage>
        <taxon>Bacteria</taxon>
        <taxon>Bacillati</taxon>
        <taxon>Actinomycetota</taxon>
        <taxon>Coriobacteriia</taxon>
        <taxon>Coriobacteriales</taxon>
        <taxon>Atopobiaceae</taxon>
        <taxon>Thermophilibacter</taxon>
    </lineage>
</organism>
<keyword evidence="2 9" id="KW-1003">Cell membrane</keyword>
<evidence type="ECO:0000256" key="3">
    <source>
        <dbReference type="ARBA" id="ARBA00022670"/>
    </source>
</evidence>